<dbReference type="EMBL" id="JAPDHZ010000002">
    <property type="protein sequence ID" value="MDG0789492.1"/>
    <property type="molecule type" value="Genomic_DNA"/>
</dbReference>
<dbReference type="RefSeq" id="WP_277565122.1">
    <property type="nucleotide sequence ID" value="NZ_JAPDHZ010000002.1"/>
</dbReference>
<sequence>MTASSRPISASRSVLTEMLFPGDTNYHGTMFGGTLMQYIDKIATIAAMRHCHMPVVTVSQDSLDFLSPIRVGEAFELEACVTWTHRSSMEIYCVVRAEDLFTGERRLTVTAFSTFVGLGADGKTSPVPAVYPETEEERLLHESAPARYEQRQLRRGQRYSSTDGRDK</sequence>
<dbReference type="PANTHER" id="PTHR11049">
    <property type="entry name" value="ACYL COENZYME A THIOESTER HYDROLASE"/>
    <property type="match status" value="1"/>
</dbReference>
<dbReference type="InterPro" id="IPR033120">
    <property type="entry name" value="HOTDOG_ACOT"/>
</dbReference>
<dbReference type="InterPro" id="IPR029069">
    <property type="entry name" value="HotDog_dom_sf"/>
</dbReference>
<dbReference type="PANTHER" id="PTHR11049:SF24">
    <property type="entry name" value="CYTOSOLIC ACYL COENZYME A THIOESTER HYDROLASE"/>
    <property type="match status" value="1"/>
</dbReference>
<dbReference type="Pfam" id="PF03061">
    <property type="entry name" value="4HBT"/>
    <property type="match status" value="1"/>
</dbReference>
<gene>
    <name evidence="6" type="ORF">OMP38_00460</name>
</gene>
<dbReference type="Gene3D" id="3.10.129.10">
    <property type="entry name" value="Hotdog Thioesterase"/>
    <property type="match status" value="1"/>
</dbReference>
<dbReference type="GO" id="GO:0005829">
    <property type="term" value="C:cytosol"/>
    <property type="evidence" value="ECO:0007669"/>
    <property type="project" value="TreeGrafter"/>
</dbReference>
<dbReference type="CDD" id="cd03442">
    <property type="entry name" value="BFIT_BACH"/>
    <property type="match status" value="1"/>
</dbReference>
<organism evidence="6 7">
    <name type="scientific">Cohnella ginsengisoli</name>
    <dbReference type="NCBI Taxonomy" id="425004"/>
    <lineage>
        <taxon>Bacteria</taxon>
        <taxon>Bacillati</taxon>
        <taxon>Bacillota</taxon>
        <taxon>Bacilli</taxon>
        <taxon>Bacillales</taxon>
        <taxon>Paenibacillaceae</taxon>
        <taxon>Cohnella</taxon>
    </lineage>
</organism>
<name>A0A9X4KCK7_9BACL</name>
<accession>A0A9X4KCK7</accession>
<dbReference type="InterPro" id="IPR006683">
    <property type="entry name" value="Thioestr_dom"/>
</dbReference>
<protein>
    <submittedName>
        <fullName evidence="6">Acyl-CoA thioesterase</fullName>
    </submittedName>
</protein>
<feature type="domain" description="HotDog ACOT-type" evidence="5">
    <location>
        <begin position="9"/>
        <end position="121"/>
    </location>
</feature>
<dbReference type="InterPro" id="IPR040170">
    <property type="entry name" value="Cytosol_ACT"/>
</dbReference>
<evidence type="ECO:0000256" key="3">
    <source>
        <dbReference type="PROSITE-ProRule" id="PRU01106"/>
    </source>
</evidence>
<dbReference type="PROSITE" id="PS51770">
    <property type="entry name" value="HOTDOG_ACOT"/>
    <property type="match status" value="1"/>
</dbReference>
<evidence type="ECO:0000259" key="5">
    <source>
        <dbReference type="PROSITE" id="PS51770"/>
    </source>
</evidence>
<feature type="compositionally biased region" description="Polar residues" evidence="4">
    <location>
        <begin position="158"/>
        <end position="167"/>
    </location>
</feature>
<evidence type="ECO:0000256" key="1">
    <source>
        <dbReference type="ARBA" id="ARBA00010458"/>
    </source>
</evidence>
<evidence type="ECO:0000256" key="2">
    <source>
        <dbReference type="ARBA" id="ARBA00022801"/>
    </source>
</evidence>
<dbReference type="SUPFAM" id="SSF54637">
    <property type="entry name" value="Thioesterase/thiol ester dehydrase-isomerase"/>
    <property type="match status" value="1"/>
</dbReference>
<dbReference type="AlphaFoldDB" id="A0A9X4KCK7"/>
<evidence type="ECO:0000256" key="4">
    <source>
        <dbReference type="SAM" id="MobiDB-lite"/>
    </source>
</evidence>
<dbReference type="GO" id="GO:0006637">
    <property type="term" value="P:acyl-CoA metabolic process"/>
    <property type="evidence" value="ECO:0007669"/>
    <property type="project" value="TreeGrafter"/>
</dbReference>
<dbReference type="GO" id="GO:0009062">
    <property type="term" value="P:fatty acid catabolic process"/>
    <property type="evidence" value="ECO:0007669"/>
    <property type="project" value="TreeGrafter"/>
</dbReference>
<comment type="similarity">
    <text evidence="1">Belongs to the acyl coenzyme A hydrolase family.</text>
</comment>
<proteinExistence type="inferred from homology"/>
<dbReference type="Proteomes" id="UP001153387">
    <property type="component" value="Unassembled WGS sequence"/>
</dbReference>
<feature type="region of interest" description="Disordered" evidence="4">
    <location>
        <begin position="134"/>
        <end position="167"/>
    </location>
</feature>
<keyword evidence="2 3" id="KW-0378">Hydrolase</keyword>
<evidence type="ECO:0000313" key="7">
    <source>
        <dbReference type="Proteomes" id="UP001153387"/>
    </source>
</evidence>
<dbReference type="GO" id="GO:0052816">
    <property type="term" value="F:long-chain fatty acyl-CoA hydrolase activity"/>
    <property type="evidence" value="ECO:0007669"/>
    <property type="project" value="TreeGrafter"/>
</dbReference>
<reference evidence="6 7" key="1">
    <citation type="submission" date="2022-10" db="EMBL/GenBank/DDBJ databases">
        <title>Comparative genomic analysis of Cohnella hashimotonis sp. nov., isolated from the International Space Station.</title>
        <authorList>
            <person name="Simpson A."/>
            <person name="Venkateswaran K."/>
        </authorList>
    </citation>
    <scope>NUCLEOTIDE SEQUENCE [LARGE SCALE GENOMIC DNA]</scope>
    <source>
        <strain evidence="6 7">DSM 18997</strain>
    </source>
</reference>
<comment type="caution">
    <text evidence="6">The sequence shown here is derived from an EMBL/GenBank/DDBJ whole genome shotgun (WGS) entry which is preliminary data.</text>
</comment>
<keyword evidence="7" id="KW-1185">Reference proteome</keyword>
<evidence type="ECO:0000313" key="6">
    <source>
        <dbReference type="EMBL" id="MDG0789492.1"/>
    </source>
</evidence>